<dbReference type="EC" id="3.5.4.26" evidence="11"/>
<name>A0A426D4Z1_9LACO</name>
<evidence type="ECO:0000256" key="12">
    <source>
        <dbReference type="PIRSR" id="PIRSR006769-1"/>
    </source>
</evidence>
<dbReference type="PANTHER" id="PTHR38011">
    <property type="entry name" value="DIHYDROFOLATE REDUCTASE FAMILY PROTEIN (AFU_ORTHOLOGUE AFUA_8G06820)"/>
    <property type="match status" value="1"/>
</dbReference>
<comment type="similarity">
    <text evidence="4 11">In the N-terminal section; belongs to the cytidine and deoxycytidylate deaminase family.</text>
</comment>
<dbReference type="InterPro" id="IPR016193">
    <property type="entry name" value="Cytidine_deaminase-like"/>
</dbReference>
<evidence type="ECO:0000256" key="9">
    <source>
        <dbReference type="ARBA" id="ARBA00049861"/>
    </source>
</evidence>
<evidence type="ECO:0000313" key="17">
    <source>
        <dbReference type="Proteomes" id="UP000283633"/>
    </source>
</evidence>
<dbReference type="GO" id="GO:0046872">
    <property type="term" value="F:metal ion binding"/>
    <property type="evidence" value="ECO:0007669"/>
    <property type="project" value="UniProtKB-KW"/>
</dbReference>
<evidence type="ECO:0000256" key="8">
    <source>
        <dbReference type="ARBA" id="ARBA00023268"/>
    </source>
</evidence>
<evidence type="ECO:0000256" key="10">
    <source>
        <dbReference type="ARBA" id="ARBA00049886"/>
    </source>
</evidence>
<dbReference type="EMBL" id="QWZQ01000044">
    <property type="protein sequence ID" value="RRK09661.1"/>
    <property type="molecule type" value="Genomic_DNA"/>
</dbReference>
<keyword evidence="8" id="KW-0511">Multifunctional enzyme</keyword>
<evidence type="ECO:0000256" key="11">
    <source>
        <dbReference type="PIRNR" id="PIRNR006769"/>
    </source>
</evidence>
<evidence type="ECO:0000259" key="15">
    <source>
        <dbReference type="PROSITE" id="PS51747"/>
    </source>
</evidence>
<dbReference type="PIRSF" id="PIRSF006769">
    <property type="entry name" value="RibD"/>
    <property type="match status" value="1"/>
</dbReference>
<feature type="binding site" evidence="14">
    <location>
        <position position="84"/>
    </location>
    <ligand>
        <name>Zn(2+)</name>
        <dbReference type="ChEBI" id="CHEBI:29105"/>
        <note>catalytic</note>
    </ligand>
</feature>
<keyword evidence="7 11" id="KW-0560">Oxidoreductase</keyword>
<dbReference type="SUPFAM" id="SSF53927">
    <property type="entry name" value="Cytidine deaminase-like"/>
    <property type="match status" value="1"/>
</dbReference>
<dbReference type="PANTHER" id="PTHR38011:SF7">
    <property type="entry name" value="2,5-DIAMINO-6-RIBOSYLAMINO-4(3H)-PYRIMIDINONE 5'-PHOSPHATE REDUCTASE"/>
    <property type="match status" value="1"/>
</dbReference>
<dbReference type="GO" id="GO:0009231">
    <property type="term" value="P:riboflavin biosynthetic process"/>
    <property type="evidence" value="ECO:0007669"/>
    <property type="project" value="UniProtKB-UniPathway"/>
</dbReference>
<dbReference type="CDD" id="cd01284">
    <property type="entry name" value="Riboflavin_deaminase-reductase"/>
    <property type="match status" value="1"/>
</dbReference>
<comment type="catalytic activity">
    <reaction evidence="10 11">
        <text>2,5-diamino-6-hydroxy-4-(5-phosphoribosylamino)-pyrimidine + H2O + H(+) = 5-amino-6-(5-phospho-D-ribosylamino)uracil + NH4(+)</text>
        <dbReference type="Rhea" id="RHEA:21868"/>
        <dbReference type="ChEBI" id="CHEBI:15377"/>
        <dbReference type="ChEBI" id="CHEBI:15378"/>
        <dbReference type="ChEBI" id="CHEBI:28938"/>
        <dbReference type="ChEBI" id="CHEBI:58453"/>
        <dbReference type="ChEBI" id="CHEBI:58614"/>
        <dbReference type="EC" id="3.5.4.26"/>
    </reaction>
</comment>
<keyword evidence="6 11" id="KW-0521">NADP</keyword>
<dbReference type="SUPFAM" id="SSF53597">
    <property type="entry name" value="Dihydrofolate reductase-like"/>
    <property type="match status" value="1"/>
</dbReference>
<feature type="binding site" evidence="13">
    <location>
        <position position="184"/>
    </location>
    <ligand>
        <name>substrate</name>
    </ligand>
</feature>
<dbReference type="GO" id="GO:0008703">
    <property type="term" value="F:5-amino-6-(5-phosphoribosylamino)uracil reductase activity"/>
    <property type="evidence" value="ECO:0007669"/>
    <property type="project" value="UniProtKB-EC"/>
</dbReference>
<dbReference type="OrthoDB" id="9800865at2"/>
<evidence type="ECO:0000256" key="2">
    <source>
        <dbReference type="ARBA" id="ARBA00004882"/>
    </source>
</evidence>
<dbReference type="GO" id="GO:0008835">
    <property type="term" value="F:diaminohydroxyphosphoribosylaminopyrimidine deaminase activity"/>
    <property type="evidence" value="ECO:0007669"/>
    <property type="project" value="UniProtKB-EC"/>
</dbReference>
<evidence type="ECO:0000256" key="5">
    <source>
        <dbReference type="ARBA" id="ARBA00007417"/>
    </source>
</evidence>
<dbReference type="Gene3D" id="3.40.430.10">
    <property type="entry name" value="Dihydrofolate Reductase, subunit A"/>
    <property type="match status" value="1"/>
</dbReference>
<feature type="domain" description="CMP/dCMP-type deaminase" evidence="15">
    <location>
        <begin position="1"/>
        <end position="114"/>
    </location>
</feature>
<evidence type="ECO:0000256" key="6">
    <source>
        <dbReference type="ARBA" id="ARBA00022857"/>
    </source>
</evidence>
<dbReference type="InterPro" id="IPR002125">
    <property type="entry name" value="CMP_dCMP_dom"/>
</dbReference>
<comment type="pathway">
    <text evidence="3 11">Cofactor biosynthesis; riboflavin biosynthesis; 5-amino-6-(D-ribitylamino)uracil from GTP: step 3/4.</text>
</comment>
<feature type="binding site" evidence="14">
    <location>
        <position position="49"/>
    </location>
    <ligand>
        <name>Zn(2+)</name>
        <dbReference type="ChEBI" id="CHEBI:29105"/>
        <note>catalytic</note>
    </ligand>
</feature>
<dbReference type="RefSeq" id="WP_125073053.1">
    <property type="nucleotide sequence ID" value="NZ_QWZQ01000044.1"/>
</dbReference>
<keyword evidence="17" id="KW-1185">Reference proteome</keyword>
<feature type="binding site" evidence="13">
    <location>
        <position position="196"/>
    </location>
    <ligand>
        <name>NADP(+)</name>
        <dbReference type="ChEBI" id="CHEBI:58349"/>
    </ligand>
</feature>
<dbReference type="Gene3D" id="3.40.140.10">
    <property type="entry name" value="Cytidine Deaminase, domain 2"/>
    <property type="match status" value="1"/>
</dbReference>
<dbReference type="InterPro" id="IPR024072">
    <property type="entry name" value="DHFR-like_dom_sf"/>
</dbReference>
<organism evidence="16 17">
    <name type="scientific">Lactiplantibacillus garii</name>
    <dbReference type="NCBI Taxonomy" id="2306423"/>
    <lineage>
        <taxon>Bacteria</taxon>
        <taxon>Bacillati</taxon>
        <taxon>Bacillota</taxon>
        <taxon>Bacilli</taxon>
        <taxon>Lactobacillales</taxon>
        <taxon>Lactobacillaceae</taxon>
        <taxon>Lactiplantibacillus</taxon>
    </lineage>
</organism>
<comment type="similarity">
    <text evidence="5 11">In the C-terminal section; belongs to the HTP reductase family.</text>
</comment>
<keyword evidence="11" id="KW-0686">Riboflavin biosynthesis</keyword>
<proteinExistence type="inferred from homology"/>
<comment type="caution">
    <text evidence="16">The sequence shown here is derived from an EMBL/GenBank/DDBJ whole genome shotgun (WGS) entry which is preliminary data.</text>
</comment>
<keyword evidence="11 14" id="KW-0479">Metal-binding</keyword>
<accession>A0A426D4Z1</accession>
<dbReference type="EC" id="1.1.1.193" evidence="11"/>
<comment type="function">
    <text evidence="1 11">Converts 2,5-diamino-6-(ribosylamino)-4(3h)-pyrimidinone 5'-phosphate into 5-amino-6-(ribosylamino)-2,4(1h,3h)-pyrimidinedione 5'-phosphate.</text>
</comment>
<dbReference type="AlphaFoldDB" id="A0A426D4Z1"/>
<keyword evidence="11 14" id="KW-0862">Zinc</keyword>
<evidence type="ECO:0000256" key="4">
    <source>
        <dbReference type="ARBA" id="ARBA00005259"/>
    </source>
</evidence>
<sequence>MLSAYMQLAVQQALRGGPATYQNPQVGAVLVKDHRVISQGYHHQFGGDHAEVDCLKRVSPAEVRCATLYVTLEPCSHFGKTPPCCRRVATAGVKRVVIGQLDPHPIVAGRGRDYLKAHGVAVRVLDPSIAIEDLNRHYNWFYRHQRPWITLKTAQTLDGKINAVNGERSLISGSASYADSQRLRAQFHAILIGERTLVTDDPQLTVRLQALRYPPVRLVLLNTSTVAVNKRVTKADGVATWLLCRRPADTDAPLDQRPNVHVVVGDWTPATVAAFCQRHGWQSLLVEGGSHVQAHFVQAGLVEEWCSYLSPQLFGGGSLPAVHDDQLKSAPVQFDRPTVRVSGQDIRLQAYRTGVL</sequence>
<evidence type="ECO:0000256" key="1">
    <source>
        <dbReference type="ARBA" id="ARBA00002151"/>
    </source>
</evidence>
<dbReference type="Pfam" id="PF00383">
    <property type="entry name" value="dCMP_cyt_deam_1"/>
    <property type="match status" value="1"/>
</dbReference>
<dbReference type="InterPro" id="IPR004794">
    <property type="entry name" value="Eubact_RibD"/>
</dbReference>
<dbReference type="UniPathway" id="UPA00275">
    <property type="reaction ID" value="UER00401"/>
</dbReference>
<dbReference type="Proteomes" id="UP000283633">
    <property type="component" value="Unassembled WGS sequence"/>
</dbReference>
<feature type="binding site" evidence="13">
    <location>
        <position position="154"/>
    </location>
    <ligand>
        <name>NADP(+)</name>
        <dbReference type="ChEBI" id="CHEBI:58349"/>
    </ligand>
</feature>
<dbReference type="InterPro" id="IPR050765">
    <property type="entry name" value="Riboflavin_Biosynth_HTPR"/>
</dbReference>
<feature type="binding site" evidence="13">
    <location>
        <position position="207"/>
    </location>
    <ligand>
        <name>substrate</name>
    </ligand>
</feature>
<protein>
    <recommendedName>
        <fullName evidence="11">Riboflavin biosynthesis protein RibD</fullName>
    </recommendedName>
    <domain>
        <recommendedName>
            <fullName evidence="11">Diaminohydroxyphosphoribosylaminopyrimidine deaminase</fullName>
            <shortName evidence="11">DRAP deaminase</shortName>
            <ecNumber evidence="11">3.5.4.26</ecNumber>
        </recommendedName>
        <alternativeName>
            <fullName evidence="11">Riboflavin-specific deaminase</fullName>
        </alternativeName>
    </domain>
    <domain>
        <recommendedName>
            <fullName evidence="11">5-amino-6-(5-phosphoribosylamino)uracil reductase</fullName>
            <ecNumber evidence="11">1.1.1.193</ecNumber>
        </recommendedName>
        <alternativeName>
            <fullName evidence="11">HTP reductase</fullName>
        </alternativeName>
    </domain>
</protein>
<feature type="active site" description="Proton donor" evidence="12">
    <location>
        <position position="51"/>
    </location>
</feature>
<comment type="catalytic activity">
    <reaction evidence="9 11">
        <text>5-amino-6-(5-phospho-D-ribitylamino)uracil + NADP(+) = 5-amino-6-(5-phospho-D-ribosylamino)uracil + NADPH + H(+)</text>
        <dbReference type="Rhea" id="RHEA:17845"/>
        <dbReference type="ChEBI" id="CHEBI:15378"/>
        <dbReference type="ChEBI" id="CHEBI:57783"/>
        <dbReference type="ChEBI" id="CHEBI:58349"/>
        <dbReference type="ChEBI" id="CHEBI:58421"/>
        <dbReference type="ChEBI" id="CHEBI:58453"/>
        <dbReference type="EC" id="1.1.1.193"/>
    </reaction>
</comment>
<evidence type="ECO:0000256" key="7">
    <source>
        <dbReference type="ARBA" id="ARBA00023002"/>
    </source>
</evidence>
<comment type="pathway">
    <text evidence="2 11">Cofactor biosynthesis; riboflavin biosynthesis; 5-amino-6-(D-ribitylamino)uracil from GTP: step 2/4.</text>
</comment>
<feature type="binding site" evidence="13">
    <location>
        <position position="200"/>
    </location>
    <ligand>
        <name>NADP(+)</name>
        <dbReference type="ChEBI" id="CHEBI:58349"/>
    </ligand>
</feature>
<feature type="binding site" evidence="14">
    <location>
        <position position="75"/>
    </location>
    <ligand>
        <name>Zn(2+)</name>
        <dbReference type="ChEBI" id="CHEBI:29105"/>
        <note>catalytic</note>
    </ligand>
</feature>
<dbReference type="Pfam" id="PF01872">
    <property type="entry name" value="RibD_C"/>
    <property type="match status" value="1"/>
</dbReference>
<evidence type="ECO:0000256" key="14">
    <source>
        <dbReference type="PIRSR" id="PIRSR006769-3"/>
    </source>
</evidence>
<comment type="cofactor">
    <cofactor evidence="11 14">
        <name>Zn(2+)</name>
        <dbReference type="ChEBI" id="CHEBI:29105"/>
    </cofactor>
    <text evidence="11 14">Binds 1 zinc ion.</text>
</comment>
<keyword evidence="11 16" id="KW-0378">Hydrolase</keyword>
<dbReference type="InterPro" id="IPR002734">
    <property type="entry name" value="RibDG_C"/>
</dbReference>
<feature type="binding site" evidence="13">
    <location>
        <position position="287"/>
    </location>
    <ligand>
        <name>substrate</name>
    </ligand>
</feature>
<gene>
    <name evidence="16" type="primary">ribD</name>
    <name evidence="16" type="ORF">D1831_11435</name>
</gene>
<reference evidence="16 17" key="1">
    <citation type="submission" date="2018-08" db="EMBL/GenBank/DDBJ databases">
        <title>Genome Lactobacillus garii FI11369.</title>
        <authorList>
            <person name="Diaz M."/>
            <person name="Narbad A."/>
        </authorList>
    </citation>
    <scope>NUCLEOTIDE SEQUENCE [LARGE SCALE GENOMIC DNA]</scope>
    <source>
        <strain evidence="16 17">FI11369</strain>
    </source>
</reference>
<evidence type="ECO:0000256" key="13">
    <source>
        <dbReference type="PIRSR" id="PIRSR006769-2"/>
    </source>
</evidence>
<dbReference type="PROSITE" id="PS51747">
    <property type="entry name" value="CYT_DCMP_DEAMINASES_2"/>
    <property type="match status" value="1"/>
</dbReference>
<evidence type="ECO:0000256" key="3">
    <source>
        <dbReference type="ARBA" id="ARBA00004910"/>
    </source>
</evidence>
<feature type="binding site" evidence="13">
    <location>
        <position position="204"/>
    </location>
    <ligand>
        <name>substrate</name>
    </ligand>
</feature>
<dbReference type="NCBIfam" id="TIGR00326">
    <property type="entry name" value="eubact_ribD"/>
    <property type="match status" value="1"/>
</dbReference>
<evidence type="ECO:0000313" key="16">
    <source>
        <dbReference type="EMBL" id="RRK09661.1"/>
    </source>
</evidence>